<name>A0ABD3E1Q8_9LAMI</name>
<feature type="domain" description="RNase H type-1" evidence="1">
    <location>
        <begin position="34"/>
        <end position="185"/>
    </location>
</feature>
<dbReference type="InterPro" id="IPR002156">
    <property type="entry name" value="RNaseH_domain"/>
</dbReference>
<comment type="caution">
    <text evidence="2">The sequence shown here is derived from an EMBL/GenBank/DDBJ whole genome shotgun (WGS) entry which is preliminary data.</text>
</comment>
<dbReference type="SUPFAM" id="SSF53098">
    <property type="entry name" value="Ribonuclease H-like"/>
    <property type="match status" value="1"/>
</dbReference>
<dbReference type="Pfam" id="PF13456">
    <property type="entry name" value="RVT_3"/>
    <property type="match status" value="1"/>
</dbReference>
<accession>A0ABD3E1Q8</accession>
<proteinExistence type="predicted"/>
<organism evidence="2 3">
    <name type="scientific">Castilleja foliolosa</name>
    <dbReference type="NCBI Taxonomy" id="1961234"/>
    <lineage>
        <taxon>Eukaryota</taxon>
        <taxon>Viridiplantae</taxon>
        <taxon>Streptophyta</taxon>
        <taxon>Embryophyta</taxon>
        <taxon>Tracheophyta</taxon>
        <taxon>Spermatophyta</taxon>
        <taxon>Magnoliopsida</taxon>
        <taxon>eudicotyledons</taxon>
        <taxon>Gunneridae</taxon>
        <taxon>Pentapetalae</taxon>
        <taxon>asterids</taxon>
        <taxon>lamiids</taxon>
        <taxon>Lamiales</taxon>
        <taxon>Orobanchaceae</taxon>
        <taxon>Pedicularideae</taxon>
        <taxon>Castillejinae</taxon>
        <taxon>Castilleja</taxon>
    </lineage>
</organism>
<sequence length="238" mass="27004">MKKTRCKCGCCFEDKDSYHRHYQVCDHMNWHLPPKGLIKLNTDGSCKRLKGDEGLSAGAGLIRDHEGVVLVSFGEPLGITNSMLAEMRAMKRGLEFVFLSTFNRVIVETDNGHLIGAIKGALEKKKDFCCYILNKEPGNKQVQVYWHILLRIRAILLDPKIHFTLSHIYNDANKAADTMANLGVKERAFRIWLPKKDEAEGEVVEEAEVVEVPKEDEVAMLVKKLLKQLHWDSSKKAT</sequence>
<evidence type="ECO:0000313" key="3">
    <source>
        <dbReference type="Proteomes" id="UP001632038"/>
    </source>
</evidence>
<keyword evidence="3" id="KW-1185">Reference proteome</keyword>
<dbReference type="PROSITE" id="PS50879">
    <property type="entry name" value="RNASE_H_1"/>
    <property type="match status" value="1"/>
</dbReference>
<gene>
    <name evidence="2" type="ORF">CASFOL_008895</name>
</gene>
<evidence type="ECO:0000313" key="2">
    <source>
        <dbReference type="EMBL" id="KAL3647927.1"/>
    </source>
</evidence>
<dbReference type="CDD" id="cd06222">
    <property type="entry name" value="RNase_H_like"/>
    <property type="match status" value="1"/>
</dbReference>
<dbReference type="InterPro" id="IPR036397">
    <property type="entry name" value="RNaseH_sf"/>
</dbReference>
<dbReference type="PANTHER" id="PTHR47723">
    <property type="entry name" value="OS05G0353850 PROTEIN"/>
    <property type="match status" value="1"/>
</dbReference>
<dbReference type="InterPro" id="IPR044730">
    <property type="entry name" value="RNase_H-like_dom_plant"/>
</dbReference>
<dbReference type="InterPro" id="IPR012337">
    <property type="entry name" value="RNaseH-like_sf"/>
</dbReference>
<protein>
    <recommendedName>
        <fullName evidence="1">RNase H type-1 domain-containing protein</fullName>
    </recommendedName>
</protein>
<dbReference type="EMBL" id="JAVIJP010000009">
    <property type="protein sequence ID" value="KAL3647927.1"/>
    <property type="molecule type" value="Genomic_DNA"/>
</dbReference>
<dbReference type="AlphaFoldDB" id="A0ABD3E1Q8"/>
<dbReference type="Gene3D" id="3.30.420.10">
    <property type="entry name" value="Ribonuclease H-like superfamily/Ribonuclease H"/>
    <property type="match status" value="1"/>
</dbReference>
<dbReference type="Proteomes" id="UP001632038">
    <property type="component" value="Unassembled WGS sequence"/>
</dbReference>
<reference evidence="3" key="1">
    <citation type="journal article" date="2024" name="IScience">
        <title>Strigolactones Initiate the Formation of Haustorium-like Structures in Castilleja.</title>
        <authorList>
            <person name="Buerger M."/>
            <person name="Peterson D."/>
            <person name="Chory J."/>
        </authorList>
    </citation>
    <scope>NUCLEOTIDE SEQUENCE [LARGE SCALE GENOMIC DNA]</scope>
</reference>
<dbReference type="PANTHER" id="PTHR47723:SF19">
    <property type="entry name" value="POLYNUCLEOTIDYL TRANSFERASE, RIBONUCLEASE H-LIKE SUPERFAMILY PROTEIN"/>
    <property type="match status" value="1"/>
</dbReference>
<evidence type="ECO:0000259" key="1">
    <source>
        <dbReference type="PROSITE" id="PS50879"/>
    </source>
</evidence>
<dbReference type="InterPro" id="IPR053151">
    <property type="entry name" value="RNase_H-like"/>
</dbReference>